<dbReference type="Proteomes" id="UP001604336">
    <property type="component" value="Unassembled WGS sequence"/>
</dbReference>
<dbReference type="AlphaFoldDB" id="A0ABD1TYR0"/>
<reference evidence="3" key="1">
    <citation type="submission" date="2024-07" db="EMBL/GenBank/DDBJ databases">
        <title>Two chromosome-level genome assemblies of Korean endemic species Abeliophyllum distichum and Forsythia ovata (Oleaceae).</title>
        <authorList>
            <person name="Jang H."/>
        </authorList>
    </citation>
    <scope>NUCLEOTIDE SEQUENCE [LARGE SCALE GENOMIC DNA]</scope>
</reference>
<organism evidence="2 3">
    <name type="scientific">Abeliophyllum distichum</name>
    <dbReference type="NCBI Taxonomy" id="126358"/>
    <lineage>
        <taxon>Eukaryota</taxon>
        <taxon>Viridiplantae</taxon>
        <taxon>Streptophyta</taxon>
        <taxon>Embryophyta</taxon>
        <taxon>Tracheophyta</taxon>
        <taxon>Spermatophyta</taxon>
        <taxon>Magnoliopsida</taxon>
        <taxon>eudicotyledons</taxon>
        <taxon>Gunneridae</taxon>
        <taxon>Pentapetalae</taxon>
        <taxon>asterids</taxon>
        <taxon>lamiids</taxon>
        <taxon>Lamiales</taxon>
        <taxon>Oleaceae</taxon>
        <taxon>Forsythieae</taxon>
        <taxon>Abeliophyllum</taxon>
    </lineage>
</organism>
<feature type="region of interest" description="Disordered" evidence="1">
    <location>
        <begin position="127"/>
        <end position="148"/>
    </location>
</feature>
<accession>A0ABD1TYR0</accession>
<gene>
    <name evidence="2" type="ORF">Adt_14117</name>
</gene>
<keyword evidence="3" id="KW-1185">Reference proteome</keyword>
<evidence type="ECO:0000313" key="2">
    <source>
        <dbReference type="EMBL" id="KAL2517870.1"/>
    </source>
</evidence>
<evidence type="ECO:0000313" key="3">
    <source>
        <dbReference type="Proteomes" id="UP001604336"/>
    </source>
</evidence>
<evidence type="ECO:0000256" key="1">
    <source>
        <dbReference type="SAM" id="MobiDB-lite"/>
    </source>
</evidence>
<protein>
    <submittedName>
        <fullName evidence="2">Retrotransposon gag protein</fullName>
    </submittedName>
</protein>
<dbReference type="EMBL" id="JBFOLK010000004">
    <property type="protein sequence ID" value="KAL2517870.1"/>
    <property type="molecule type" value="Genomic_DNA"/>
</dbReference>
<name>A0ABD1TYR0_9LAMI</name>
<sequence length="148" mass="16826">MGTHTYTGCDTSVKPGVVIRDMMGHKIAEAMSKKGSSSKGAKKISIGLMQLIQDKDKMLKDFTTRFNMATLGIKDLHMSVVVTAMMSRTRSRPFKISLSKNPPDMMHELLRRGDKYVDTEEAYLITKDMKDRKKPESNKRKTRDEPKL</sequence>
<comment type="caution">
    <text evidence="2">The sequence shown here is derived from an EMBL/GenBank/DDBJ whole genome shotgun (WGS) entry which is preliminary data.</text>
</comment>
<proteinExistence type="predicted"/>